<feature type="non-terminal residue" evidence="1">
    <location>
        <position position="123"/>
    </location>
</feature>
<dbReference type="InParanoid" id="A0A0D0CE57"/>
<dbReference type="AlphaFoldDB" id="A0A0D0CE57"/>
<accession>A0A0D0CE57</accession>
<proteinExistence type="predicted"/>
<reference evidence="1 2" key="1">
    <citation type="submission" date="2014-04" db="EMBL/GenBank/DDBJ databases">
        <authorList>
            <consortium name="DOE Joint Genome Institute"/>
            <person name="Kuo A."/>
            <person name="Kohler A."/>
            <person name="Jargeat P."/>
            <person name="Nagy L.G."/>
            <person name="Floudas D."/>
            <person name="Copeland A."/>
            <person name="Barry K.W."/>
            <person name="Cichocki N."/>
            <person name="Veneault-Fourrey C."/>
            <person name="LaButti K."/>
            <person name="Lindquist E.A."/>
            <person name="Lipzen A."/>
            <person name="Lundell T."/>
            <person name="Morin E."/>
            <person name="Murat C."/>
            <person name="Sun H."/>
            <person name="Tunlid A."/>
            <person name="Henrissat B."/>
            <person name="Grigoriev I.V."/>
            <person name="Hibbett D.S."/>
            <person name="Martin F."/>
            <person name="Nordberg H.P."/>
            <person name="Cantor M.N."/>
            <person name="Hua S.X."/>
        </authorList>
    </citation>
    <scope>NUCLEOTIDE SEQUENCE [LARGE SCALE GENOMIC DNA]</scope>
    <source>
        <strain evidence="1 2">Ve08.2h10</strain>
    </source>
</reference>
<reference evidence="2" key="2">
    <citation type="submission" date="2015-01" db="EMBL/GenBank/DDBJ databases">
        <title>Evolutionary Origins and Diversification of the Mycorrhizal Mutualists.</title>
        <authorList>
            <consortium name="DOE Joint Genome Institute"/>
            <consortium name="Mycorrhizal Genomics Consortium"/>
            <person name="Kohler A."/>
            <person name="Kuo A."/>
            <person name="Nagy L.G."/>
            <person name="Floudas D."/>
            <person name="Copeland A."/>
            <person name="Barry K.W."/>
            <person name="Cichocki N."/>
            <person name="Veneault-Fourrey C."/>
            <person name="LaButti K."/>
            <person name="Lindquist E.A."/>
            <person name="Lipzen A."/>
            <person name="Lundell T."/>
            <person name="Morin E."/>
            <person name="Murat C."/>
            <person name="Riley R."/>
            <person name="Ohm R."/>
            <person name="Sun H."/>
            <person name="Tunlid A."/>
            <person name="Henrissat B."/>
            <person name="Grigoriev I.V."/>
            <person name="Hibbett D.S."/>
            <person name="Martin F."/>
        </authorList>
    </citation>
    <scope>NUCLEOTIDE SEQUENCE [LARGE SCALE GENOMIC DNA]</scope>
    <source>
        <strain evidence="2">Ve08.2h10</strain>
    </source>
</reference>
<dbReference type="STRING" id="930991.A0A0D0CE57"/>
<dbReference type="Proteomes" id="UP000054538">
    <property type="component" value="Unassembled WGS sequence"/>
</dbReference>
<evidence type="ECO:0000313" key="2">
    <source>
        <dbReference type="Proteomes" id="UP000054538"/>
    </source>
</evidence>
<evidence type="ECO:0000313" key="1">
    <source>
        <dbReference type="EMBL" id="KIK73828.1"/>
    </source>
</evidence>
<keyword evidence="2" id="KW-1185">Reference proteome</keyword>
<dbReference type="HOGENOM" id="CLU_035918_9_2_1"/>
<dbReference type="Pfam" id="PF20414">
    <property type="entry name" value="DUF6698"/>
    <property type="match status" value="1"/>
</dbReference>
<name>A0A0D0CE57_9AGAM</name>
<dbReference type="InterPro" id="IPR046521">
    <property type="entry name" value="DUF6698"/>
</dbReference>
<protein>
    <submittedName>
        <fullName evidence="1">Uncharacterized protein</fullName>
    </submittedName>
</protein>
<organism evidence="1 2">
    <name type="scientific">Paxillus rubicundulus Ve08.2h10</name>
    <dbReference type="NCBI Taxonomy" id="930991"/>
    <lineage>
        <taxon>Eukaryota</taxon>
        <taxon>Fungi</taxon>
        <taxon>Dikarya</taxon>
        <taxon>Basidiomycota</taxon>
        <taxon>Agaricomycotina</taxon>
        <taxon>Agaricomycetes</taxon>
        <taxon>Agaricomycetidae</taxon>
        <taxon>Boletales</taxon>
        <taxon>Paxilineae</taxon>
        <taxon>Paxillaceae</taxon>
        <taxon>Paxillus</taxon>
    </lineage>
</organism>
<dbReference type="OrthoDB" id="3220614at2759"/>
<gene>
    <name evidence="1" type="ORF">PAXRUDRAFT_177380</name>
</gene>
<sequence length="123" mass="14132">ILWSKALHGLDDYDADNMLDCLFKSYFLVWVGQHIFLGPSSALGGDAHTTCSCNAILHNMSIVEAEHIAYICMQGRFGVSSKSQWNELNGKLSYCKLYRSIVSFLRDPPDTEWRDKLLKWWNK</sequence>
<dbReference type="EMBL" id="KN829390">
    <property type="protein sequence ID" value="KIK73828.1"/>
    <property type="molecule type" value="Genomic_DNA"/>
</dbReference>